<keyword evidence="3" id="KW-0223">Dioxygenase</keyword>
<dbReference type="InterPro" id="IPR006620">
    <property type="entry name" value="Pro_4_hyd_alph"/>
</dbReference>
<accession>A0A7S1ZLI7</accession>
<feature type="domain" description="Fe2OG dioxygenase" evidence="8">
    <location>
        <begin position="284"/>
        <end position="392"/>
    </location>
</feature>
<sequence>MRMITTHRLRPMLHSNWSSKTTTLLFFLLLTCLSKCQYCKATSNSWCGTTTTAFAGFGSSSKKVSKKKEKKSGGGGFGSSGGGATSSSSSSSKKKKRKGNLLSSDIAPPPPPPSPTPPAPEEPKLDRFGLPIATEDTIFPPLPPDTELIPATTSSQMKETTTTTTILEEIRDATKDHLGIDYSYFDEFGVEKTTERETRMKLKLLHKSPPVLAIENFFTPNECTECLSLATPTTTLNQNLKINSATFSTLAQSKRTSTTWFCHYSQLPSLLAKTTKLLSVPLEQLEEPQVVRYKTGQQFSWHYDEIPASQLENGGQRVATLLVYLNTLDQGGATIFRDLKSPSGEQLAMQPKKGSALLFFPAFKDGTPDDRTLHKGEVAIDEKMIAQIWIHEGKYQPVVPEGNSHEEALSVLEEKYREMGYSS</sequence>
<evidence type="ECO:0000256" key="7">
    <source>
        <dbReference type="SAM" id="SignalP"/>
    </source>
</evidence>
<keyword evidence="2" id="KW-0479">Metal-binding</keyword>
<dbReference type="GO" id="GO:0031418">
    <property type="term" value="F:L-ascorbic acid binding"/>
    <property type="evidence" value="ECO:0007669"/>
    <property type="project" value="InterPro"/>
</dbReference>
<evidence type="ECO:0000256" key="2">
    <source>
        <dbReference type="ARBA" id="ARBA00022723"/>
    </source>
</evidence>
<dbReference type="GO" id="GO:0005506">
    <property type="term" value="F:iron ion binding"/>
    <property type="evidence" value="ECO:0007669"/>
    <property type="project" value="InterPro"/>
</dbReference>
<proteinExistence type="predicted"/>
<dbReference type="InterPro" id="IPR045054">
    <property type="entry name" value="P4HA-like"/>
</dbReference>
<reference evidence="9" key="1">
    <citation type="submission" date="2021-01" db="EMBL/GenBank/DDBJ databases">
        <authorList>
            <person name="Corre E."/>
            <person name="Pelletier E."/>
            <person name="Niang G."/>
            <person name="Scheremetjew M."/>
            <person name="Finn R."/>
            <person name="Kale V."/>
            <person name="Holt S."/>
            <person name="Cochrane G."/>
            <person name="Meng A."/>
            <person name="Brown T."/>
            <person name="Cohen L."/>
        </authorList>
    </citation>
    <scope>NUCLEOTIDE SEQUENCE</scope>
    <source>
        <strain evidence="9">Pop2</strain>
    </source>
</reference>
<feature type="compositionally biased region" description="Pro residues" evidence="6">
    <location>
        <begin position="107"/>
        <end position="120"/>
    </location>
</feature>
<evidence type="ECO:0000313" key="9">
    <source>
        <dbReference type="EMBL" id="CAD9342218.1"/>
    </source>
</evidence>
<feature type="chain" id="PRO_5031111035" description="Fe2OG dioxygenase domain-containing protein" evidence="7">
    <location>
        <begin position="42"/>
        <end position="423"/>
    </location>
</feature>
<dbReference type="PANTHER" id="PTHR10869">
    <property type="entry name" value="PROLYL 4-HYDROXYLASE ALPHA SUBUNIT"/>
    <property type="match status" value="1"/>
</dbReference>
<dbReference type="EMBL" id="HBGN01026709">
    <property type="protein sequence ID" value="CAD9342218.1"/>
    <property type="molecule type" value="Transcribed_RNA"/>
</dbReference>
<evidence type="ECO:0000256" key="3">
    <source>
        <dbReference type="ARBA" id="ARBA00022964"/>
    </source>
</evidence>
<feature type="region of interest" description="Disordered" evidence="6">
    <location>
        <begin position="59"/>
        <end position="162"/>
    </location>
</feature>
<dbReference type="InterPro" id="IPR005123">
    <property type="entry name" value="Oxoglu/Fe-dep_dioxygenase_dom"/>
</dbReference>
<evidence type="ECO:0000256" key="4">
    <source>
        <dbReference type="ARBA" id="ARBA00023002"/>
    </source>
</evidence>
<evidence type="ECO:0000259" key="8">
    <source>
        <dbReference type="PROSITE" id="PS51471"/>
    </source>
</evidence>
<evidence type="ECO:0000256" key="5">
    <source>
        <dbReference type="ARBA" id="ARBA00023004"/>
    </source>
</evidence>
<evidence type="ECO:0000256" key="6">
    <source>
        <dbReference type="SAM" id="MobiDB-lite"/>
    </source>
</evidence>
<keyword evidence="5" id="KW-0408">Iron</keyword>
<feature type="compositionally biased region" description="Gly residues" evidence="6">
    <location>
        <begin position="73"/>
        <end position="84"/>
    </location>
</feature>
<evidence type="ECO:0000256" key="1">
    <source>
        <dbReference type="ARBA" id="ARBA00001961"/>
    </source>
</evidence>
<dbReference type="SMART" id="SM00702">
    <property type="entry name" value="P4Hc"/>
    <property type="match status" value="1"/>
</dbReference>
<organism evidence="9">
    <name type="scientific">Ditylum brightwellii</name>
    <dbReference type="NCBI Taxonomy" id="49249"/>
    <lineage>
        <taxon>Eukaryota</taxon>
        <taxon>Sar</taxon>
        <taxon>Stramenopiles</taxon>
        <taxon>Ochrophyta</taxon>
        <taxon>Bacillariophyta</taxon>
        <taxon>Mediophyceae</taxon>
        <taxon>Lithodesmiophycidae</taxon>
        <taxon>Lithodesmiales</taxon>
        <taxon>Lithodesmiaceae</taxon>
        <taxon>Ditylum</taxon>
    </lineage>
</organism>
<keyword evidence="7" id="KW-0732">Signal</keyword>
<name>A0A7S1ZLI7_9STRA</name>
<dbReference type="Gene3D" id="2.60.120.620">
    <property type="entry name" value="q2cbj1_9rhob like domain"/>
    <property type="match status" value="1"/>
</dbReference>
<dbReference type="PROSITE" id="PS51471">
    <property type="entry name" value="FE2OG_OXY"/>
    <property type="match status" value="1"/>
</dbReference>
<dbReference type="AlphaFoldDB" id="A0A7S1ZLI7"/>
<gene>
    <name evidence="9" type="ORF">DBRI1063_LOCUS17206</name>
</gene>
<dbReference type="GO" id="GO:0004656">
    <property type="term" value="F:procollagen-proline 4-dioxygenase activity"/>
    <property type="evidence" value="ECO:0007669"/>
    <property type="project" value="TreeGrafter"/>
</dbReference>
<keyword evidence="4" id="KW-0560">Oxidoreductase</keyword>
<dbReference type="Pfam" id="PF13640">
    <property type="entry name" value="2OG-FeII_Oxy_3"/>
    <property type="match status" value="1"/>
</dbReference>
<dbReference type="InterPro" id="IPR044862">
    <property type="entry name" value="Pro_4_hyd_alph_FE2OG_OXY"/>
</dbReference>
<dbReference type="GO" id="GO:0005783">
    <property type="term" value="C:endoplasmic reticulum"/>
    <property type="evidence" value="ECO:0007669"/>
    <property type="project" value="TreeGrafter"/>
</dbReference>
<dbReference type="PANTHER" id="PTHR10869:SF229">
    <property type="entry name" value="PROLYL 4-HYDROXYLASE ALPHA SUBUNIT DOMAIN-CONTAINING PROTEIN"/>
    <property type="match status" value="1"/>
</dbReference>
<protein>
    <recommendedName>
        <fullName evidence="8">Fe2OG dioxygenase domain-containing protein</fullName>
    </recommendedName>
</protein>
<feature type="signal peptide" evidence="7">
    <location>
        <begin position="1"/>
        <end position="41"/>
    </location>
</feature>
<comment type="cofactor">
    <cofactor evidence="1">
        <name>L-ascorbate</name>
        <dbReference type="ChEBI" id="CHEBI:38290"/>
    </cofactor>
</comment>